<evidence type="ECO:0000313" key="3">
    <source>
        <dbReference type="Proteomes" id="UP001223261"/>
    </source>
</evidence>
<evidence type="ECO:0000256" key="1">
    <source>
        <dbReference type="SAM" id="Coils"/>
    </source>
</evidence>
<gene>
    <name evidence="2" type="ORF">PYH69_09720</name>
</gene>
<dbReference type="EMBL" id="CP118848">
    <property type="protein sequence ID" value="WHI59034.1"/>
    <property type="molecule type" value="Genomic_DNA"/>
</dbReference>
<evidence type="ECO:0000313" key="2">
    <source>
        <dbReference type="EMBL" id="WHI59034.1"/>
    </source>
</evidence>
<dbReference type="RefSeq" id="WP_282861805.1">
    <property type="nucleotide sequence ID" value="NZ_CP118848.1"/>
</dbReference>
<feature type="coiled-coil region" evidence="1">
    <location>
        <begin position="19"/>
        <end position="63"/>
    </location>
</feature>
<accession>A0AAX3W1I4</accession>
<name>A0AAX3W1I4_MAMLE</name>
<sequence length="83" mass="10099">MFKRKKKHNFKARLEIQNMDEMKQLISEAQSLMHRLENELNFYKKHKNKLKSLTTKLDKKVKDINEFQFKFNTQITRNKKGGN</sequence>
<dbReference type="AlphaFoldDB" id="A0AAX3W1I4"/>
<proteinExistence type="predicted"/>
<keyword evidence="1" id="KW-0175">Coiled coil</keyword>
<protein>
    <submittedName>
        <fullName evidence="2">Uncharacterized protein</fullName>
    </submittedName>
</protein>
<dbReference type="Proteomes" id="UP001223261">
    <property type="component" value="Chromosome"/>
</dbReference>
<organism evidence="2 3">
    <name type="scientific">Mammaliicoccus lentus</name>
    <name type="common">Staphylococcus lentus</name>
    <dbReference type="NCBI Taxonomy" id="42858"/>
    <lineage>
        <taxon>Bacteria</taxon>
        <taxon>Bacillati</taxon>
        <taxon>Bacillota</taxon>
        <taxon>Bacilli</taxon>
        <taxon>Bacillales</taxon>
        <taxon>Staphylococcaceae</taxon>
        <taxon>Mammaliicoccus</taxon>
    </lineage>
</organism>
<reference evidence="2" key="1">
    <citation type="journal article" date="2023" name="Antibiotics">
        <title>Prevalence and Molecular Characterization of Methicillin-Resistant Staphylococci (MRS) and Mammaliicocci (MRM) in Dromedary Camels from Algeria: First Detection of SCCmec-mecC Hybrid in Methicillin-Resistant Mammaliicoccus lentus.</title>
        <authorList>
            <person name="Belhout C."/>
            <person name="Boyen F."/>
            <person name="Vereecke N."/>
            <person name="Theuns S."/>
            <person name="Taibi N."/>
            <person name="Stegger M."/>
            <person name="de la Fe-Rodriguez P.Y."/>
            <person name="Bouayad L."/>
            <person name="Elgroud R."/>
            <person name="Butaye P."/>
        </authorList>
    </citation>
    <scope>NUCLEOTIDE SEQUENCE</scope>
    <source>
        <strain evidence="2">7048</strain>
    </source>
</reference>